<gene>
    <name evidence="1" type="ORF">GLOINDRAFT_7522</name>
</gene>
<organism evidence="1">
    <name type="scientific">Rhizophagus irregularis (strain DAOM 181602 / DAOM 197198 / MUCL 43194)</name>
    <name type="common">Arbuscular mycorrhizal fungus</name>
    <name type="synonym">Glomus intraradices</name>
    <dbReference type="NCBI Taxonomy" id="747089"/>
    <lineage>
        <taxon>Eukaryota</taxon>
        <taxon>Fungi</taxon>
        <taxon>Fungi incertae sedis</taxon>
        <taxon>Mucoromycota</taxon>
        <taxon>Glomeromycotina</taxon>
        <taxon>Glomeromycetes</taxon>
        <taxon>Glomerales</taxon>
        <taxon>Glomeraceae</taxon>
        <taxon>Rhizophagus</taxon>
    </lineage>
</organism>
<proteinExistence type="predicted"/>
<name>U9SZT0_RHIID</name>
<dbReference type="EMBL" id="KI296474">
    <property type="protein sequence ID" value="ESA01415.1"/>
    <property type="molecule type" value="Genomic_DNA"/>
</dbReference>
<accession>U9SZT0</accession>
<sequence length="77" mass="8795">MEDIKVGTDNMGNIICLSFHSASNRVAEELSSEEKAINKKKSKEKSERLLKSIMWEYNISKFFSFIPIINLTLLTLA</sequence>
<dbReference type="HOGENOM" id="CLU_198506_0_0_1"/>
<evidence type="ECO:0000313" key="1">
    <source>
        <dbReference type="EMBL" id="ESA01415.1"/>
    </source>
</evidence>
<reference evidence="1" key="1">
    <citation type="submission" date="2013-07" db="EMBL/GenBank/DDBJ databases">
        <title>The genome of an arbuscular mycorrhizal fungus provides insights into the evolution of the oldest plant symbiosis.</title>
        <authorList>
            <consortium name="DOE Joint Genome Institute"/>
            <person name="Tisserant E."/>
            <person name="Malbreil M."/>
            <person name="Kuo A."/>
            <person name="Kohler A."/>
            <person name="Symeonidi A."/>
            <person name="Balestrini R."/>
            <person name="Charron P."/>
            <person name="Duensing N."/>
            <person name="Frei-dit-Frey N."/>
            <person name="Gianinazzi-Pearson V."/>
            <person name="Gilbert B."/>
            <person name="Handa Y."/>
            <person name="Hijri M."/>
            <person name="Kaul R."/>
            <person name="Kawaguchi M."/>
            <person name="Krajinski F."/>
            <person name="Lammers P."/>
            <person name="Lapierre D."/>
            <person name="Masclaux F.G."/>
            <person name="Murat C."/>
            <person name="Morin E."/>
            <person name="Ndikumana S."/>
            <person name="Pagni M."/>
            <person name="Petitpierre D."/>
            <person name="Requena N."/>
            <person name="Rosikiewicz P."/>
            <person name="Riley R."/>
            <person name="Saito K."/>
            <person name="San Clemente H."/>
            <person name="Shapiro H."/>
            <person name="van Tuinen D."/>
            <person name="Becard G."/>
            <person name="Bonfante P."/>
            <person name="Paszkowski U."/>
            <person name="Shachar-Hill Y."/>
            <person name="Young J.P."/>
            <person name="Sanders I.R."/>
            <person name="Henrissat B."/>
            <person name="Rensing S.A."/>
            <person name="Grigoriev I.V."/>
            <person name="Corradi N."/>
            <person name="Roux C."/>
            <person name="Martin F."/>
        </authorList>
    </citation>
    <scope>NUCLEOTIDE SEQUENCE</scope>
    <source>
        <strain evidence="1">DAOM 197198</strain>
    </source>
</reference>
<dbReference type="AlphaFoldDB" id="U9SZT0"/>
<protein>
    <submittedName>
        <fullName evidence="1">Uncharacterized protein</fullName>
    </submittedName>
</protein>